<feature type="signal peptide" evidence="1">
    <location>
        <begin position="1"/>
        <end position="17"/>
    </location>
</feature>
<sequence>MKTLPIALVISALCFLAFVPNESHQTKSQPSETFASPIDGAWEIYSTESGGKTTTHKKPNQIKVYADGHFCMMA</sequence>
<dbReference type="HOGENOM" id="CLU_2682672_0_0_10"/>
<evidence type="ECO:0000256" key="1">
    <source>
        <dbReference type="SAM" id="SignalP"/>
    </source>
</evidence>
<evidence type="ECO:0008006" key="4">
    <source>
        <dbReference type="Google" id="ProtNLM"/>
    </source>
</evidence>
<name>F4L6B7_HALH1</name>
<reference key="2">
    <citation type="submission" date="2011-04" db="EMBL/GenBank/DDBJ databases">
        <title>Complete sequence of chromosome of Haliscomenobacter hydrossis DSM 1100.</title>
        <authorList>
            <consortium name="US DOE Joint Genome Institute (JGI-PGF)"/>
            <person name="Lucas S."/>
            <person name="Han J."/>
            <person name="Lapidus A."/>
            <person name="Bruce D."/>
            <person name="Goodwin L."/>
            <person name="Pitluck S."/>
            <person name="Peters L."/>
            <person name="Kyrpides N."/>
            <person name="Mavromatis K."/>
            <person name="Ivanova N."/>
            <person name="Ovchinnikova G."/>
            <person name="Pagani I."/>
            <person name="Daligault H."/>
            <person name="Detter J.C."/>
            <person name="Han C."/>
            <person name="Land M."/>
            <person name="Hauser L."/>
            <person name="Markowitz V."/>
            <person name="Cheng J.-F."/>
            <person name="Hugenholtz P."/>
            <person name="Woyke T."/>
            <person name="Wu D."/>
            <person name="Verbarg S."/>
            <person name="Frueling A."/>
            <person name="Brambilla E."/>
            <person name="Klenk H.-P."/>
            <person name="Eisen J.A."/>
        </authorList>
    </citation>
    <scope>NUCLEOTIDE SEQUENCE</scope>
    <source>
        <strain>DSM 1100</strain>
    </source>
</reference>
<evidence type="ECO:0000313" key="3">
    <source>
        <dbReference type="Proteomes" id="UP000008461"/>
    </source>
</evidence>
<organism evidence="2 3">
    <name type="scientific">Haliscomenobacter hydrossis (strain ATCC 27775 / DSM 1100 / LMG 10767 / O)</name>
    <dbReference type="NCBI Taxonomy" id="760192"/>
    <lineage>
        <taxon>Bacteria</taxon>
        <taxon>Pseudomonadati</taxon>
        <taxon>Bacteroidota</taxon>
        <taxon>Saprospiria</taxon>
        <taxon>Saprospirales</taxon>
        <taxon>Haliscomenobacteraceae</taxon>
        <taxon>Haliscomenobacter</taxon>
    </lineage>
</organism>
<keyword evidence="1" id="KW-0732">Signal</keyword>
<evidence type="ECO:0000313" key="2">
    <source>
        <dbReference type="EMBL" id="AEE48799.1"/>
    </source>
</evidence>
<feature type="chain" id="PRO_5003310748" description="Lipocalin-like domain-containing protein" evidence="1">
    <location>
        <begin position="18"/>
        <end position="74"/>
    </location>
</feature>
<dbReference type="EMBL" id="CP002691">
    <property type="protein sequence ID" value="AEE48799.1"/>
    <property type="molecule type" value="Genomic_DNA"/>
</dbReference>
<accession>F4L6B7</accession>
<dbReference type="Proteomes" id="UP000008461">
    <property type="component" value="Chromosome"/>
</dbReference>
<proteinExistence type="predicted"/>
<dbReference type="AlphaFoldDB" id="F4L6B7"/>
<dbReference type="KEGG" id="hhy:Halhy_0898"/>
<gene>
    <name evidence="2" type="ordered locus">Halhy_0898</name>
</gene>
<dbReference type="RefSeq" id="WP_013763357.1">
    <property type="nucleotide sequence ID" value="NC_015510.1"/>
</dbReference>
<dbReference type="OrthoDB" id="610388at2"/>
<dbReference type="STRING" id="760192.Halhy_0898"/>
<keyword evidence="3" id="KW-1185">Reference proteome</keyword>
<reference evidence="2 3" key="1">
    <citation type="journal article" date="2011" name="Stand. Genomic Sci.">
        <title>Complete genome sequence of Haliscomenobacter hydrossis type strain (O).</title>
        <authorList>
            <consortium name="US DOE Joint Genome Institute (JGI-PGF)"/>
            <person name="Daligault H."/>
            <person name="Lapidus A."/>
            <person name="Zeytun A."/>
            <person name="Nolan M."/>
            <person name="Lucas S."/>
            <person name="Del Rio T.G."/>
            <person name="Tice H."/>
            <person name="Cheng J.F."/>
            <person name="Tapia R."/>
            <person name="Han C."/>
            <person name="Goodwin L."/>
            <person name="Pitluck S."/>
            <person name="Liolios K."/>
            <person name="Pagani I."/>
            <person name="Ivanova N."/>
            <person name="Huntemann M."/>
            <person name="Mavromatis K."/>
            <person name="Mikhailova N."/>
            <person name="Pati A."/>
            <person name="Chen A."/>
            <person name="Palaniappan K."/>
            <person name="Land M."/>
            <person name="Hauser L."/>
            <person name="Brambilla E.M."/>
            <person name="Rohde M."/>
            <person name="Verbarg S."/>
            <person name="Goker M."/>
            <person name="Bristow J."/>
            <person name="Eisen J.A."/>
            <person name="Markowitz V."/>
            <person name="Hugenholtz P."/>
            <person name="Kyrpides N.C."/>
            <person name="Klenk H.P."/>
            <person name="Woyke T."/>
        </authorList>
    </citation>
    <scope>NUCLEOTIDE SEQUENCE [LARGE SCALE GENOMIC DNA]</scope>
    <source>
        <strain evidence="3">ATCC 27775 / DSM 1100 / LMG 10767 / O</strain>
    </source>
</reference>
<protein>
    <recommendedName>
        <fullName evidence="4">Lipocalin-like domain-containing protein</fullName>
    </recommendedName>
</protein>